<evidence type="ECO:0000256" key="2">
    <source>
        <dbReference type="PROSITE-ProRule" id="PRU00235"/>
    </source>
</evidence>
<dbReference type="HOGENOM" id="CLU_784024_0_0_1"/>
<evidence type="ECO:0000313" key="3">
    <source>
        <dbReference type="EMBL" id="CCA20435.1"/>
    </source>
</evidence>
<feature type="repeat" description="RCC1" evidence="2">
    <location>
        <begin position="65"/>
        <end position="122"/>
    </location>
</feature>
<dbReference type="InterPro" id="IPR051625">
    <property type="entry name" value="Signaling_Regulatory_Domain"/>
</dbReference>
<dbReference type="PROSITE" id="PS00626">
    <property type="entry name" value="RCC1_2"/>
    <property type="match status" value="1"/>
</dbReference>
<accession>F0WGS1</accession>
<feature type="repeat" description="RCC1" evidence="2">
    <location>
        <begin position="296"/>
        <end position="353"/>
    </location>
</feature>
<reference evidence="3" key="1">
    <citation type="journal article" date="2011" name="PLoS Biol.">
        <title>Gene gain and loss during evolution of obligate parasitism in the white rust pathogen of Arabidopsis thaliana.</title>
        <authorList>
            <person name="Kemen E."/>
            <person name="Gardiner A."/>
            <person name="Schultz-Larsen T."/>
            <person name="Kemen A.C."/>
            <person name="Balmuth A.L."/>
            <person name="Robert-Seilaniantz A."/>
            <person name="Bailey K."/>
            <person name="Holub E."/>
            <person name="Studholme D.J."/>
            <person name="Maclean D."/>
            <person name="Jones J.D."/>
        </authorList>
    </citation>
    <scope>NUCLEOTIDE SEQUENCE</scope>
</reference>
<feature type="repeat" description="RCC1" evidence="2">
    <location>
        <begin position="236"/>
        <end position="295"/>
    </location>
</feature>
<dbReference type="EMBL" id="FR824139">
    <property type="protein sequence ID" value="CCA20435.1"/>
    <property type="molecule type" value="Genomic_DNA"/>
</dbReference>
<dbReference type="SUPFAM" id="SSF50985">
    <property type="entry name" value="RCC1/BLIP-II"/>
    <property type="match status" value="1"/>
</dbReference>
<evidence type="ECO:0000256" key="1">
    <source>
        <dbReference type="ARBA" id="ARBA00022737"/>
    </source>
</evidence>
<feature type="repeat" description="RCC1" evidence="2">
    <location>
        <begin position="180"/>
        <end position="235"/>
    </location>
</feature>
<reference evidence="3" key="2">
    <citation type="submission" date="2011-02" db="EMBL/GenBank/DDBJ databases">
        <authorList>
            <person name="MacLean D."/>
        </authorList>
    </citation>
    <scope>NUCLEOTIDE SEQUENCE</scope>
</reference>
<keyword evidence="1" id="KW-0677">Repeat</keyword>
<name>F0WGS1_9STRA</name>
<dbReference type="Gene3D" id="2.130.10.30">
    <property type="entry name" value="Regulator of chromosome condensation 1/beta-lactamase-inhibitor protein II"/>
    <property type="match status" value="2"/>
</dbReference>
<gene>
    <name evidence="3" type="primary">AlNc14C94G5798</name>
    <name evidence="3" type="ORF">ALNC14_065780</name>
</gene>
<sequence length="388" mass="42418">MSVSYGIKSVLMMRWQSIGETSFGTNLDQNDARIAEGIGEKRKRVPCITQICGGETFCLALNDANQLIGWGSAFYGELGPEKATTEECHVICVRPHVLFPSFSLEWERIACGWHHAIAISKGCMYAWGSNAFDQIGRVSNSNSNSQLPNCIISPMRIAFSINVINVSAGFGHSLLLDQHHRLWTWGRNSNGELGLGQSFRDIKSVQSPQLVKATEEEPLHLIATGYAHSAAISLTGQLYTFGWGLYHQLGHGNSQDLHELTRIQAFDGIRDDQAVPIRITSVACGTWHTAVCTSSGDLYTWGWNENGQLGHLGKASKISPCVVSSQDAAIQTLLENVKDVVCGNRHTTALCEGGKVFHWGLQASSDEIDAHVIASGHSNSYILHINKD</sequence>
<dbReference type="AlphaFoldDB" id="F0WGS1"/>
<dbReference type="PROSITE" id="PS50012">
    <property type="entry name" value="RCC1_3"/>
    <property type="match status" value="5"/>
</dbReference>
<dbReference type="PANTHER" id="PTHR22872">
    <property type="entry name" value="BTK-BINDING PROTEIN-RELATED"/>
    <property type="match status" value="1"/>
</dbReference>
<dbReference type="InterPro" id="IPR000408">
    <property type="entry name" value="Reg_chr_condens"/>
</dbReference>
<proteinExistence type="predicted"/>
<dbReference type="Pfam" id="PF00415">
    <property type="entry name" value="RCC1"/>
    <property type="match status" value="4"/>
</dbReference>
<feature type="repeat" description="RCC1" evidence="2">
    <location>
        <begin position="122"/>
        <end position="179"/>
    </location>
</feature>
<dbReference type="PRINTS" id="PR00633">
    <property type="entry name" value="RCCNDNSATION"/>
</dbReference>
<organism evidence="3">
    <name type="scientific">Albugo laibachii Nc14</name>
    <dbReference type="NCBI Taxonomy" id="890382"/>
    <lineage>
        <taxon>Eukaryota</taxon>
        <taxon>Sar</taxon>
        <taxon>Stramenopiles</taxon>
        <taxon>Oomycota</taxon>
        <taxon>Peronosporomycetes</taxon>
        <taxon>Albuginales</taxon>
        <taxon>Albuginaceae</taxon>
        <taxon>Albugo</taxon>
    </lineage>
</organism>
<protein>
    <submittedName>
        <fullName evidence="3">Uncharacterized protein AlNc14C94G5798</fullName>
    </submittedName>
</protein>
<dbReference type="InterPro" id="IPR009091">
    <property type="entry name" value="RCC1/BLIP-II"/>
</dbReference>